<dbReference type="VEuPathDB" id="FungiDB:MGYG_08215"/>
<evidence type="ECO:0000313" key="4">
    <source>
        <dbReference type="EMBL" id="EFR05201.1"/>
    </source>
</evidence>
<dbReference type="OMA" id="PMWQREA"/>
<dbReference type="eggNOG" id="ENOG502S18D">
    <property type="taxonomic scope" value="Eukaryota"/>
</dbReference>
<sequence length="644" mass="72068">MNNLPRYIHAGQAPNSDHITVLIKGLQKVFPKSHKPGKKYQELLRLHKDTPIAEIWNELCSLGYSKPLELKRNNTKRWCKSDMITHFKPYQTVEVVSDESLSSESHIFIDEPLIANANRQVKLDFVIDKGINQPNQDVLHIGEALSVKFHRTLRMPDDDKLHHLPASLGPFPLYSVSEYAERLPAKIVNKGGVFLPMFQREAMWMDFDTLYPQKFALRVFVGKVNAISGKHMDETNDAKEPVQDYIVVPGQKWLDGICTSPGVVKQFVAMPLGSGYTVESQKTGEDRHGGLQIEVIPAYRTGLRKWYFDENQRVDEFFFDDGPFLDEQRTPAELGFKPGDKIRSYPADPIYHTPTTVQEMAKGTVGAKISVTAYYGMMLASASRREILRNLQSDEGLSCTVYGLPPSADSLLWGRPTYEEHGMGELAVQMEDLLDLSKAREVTPEQQNVAAMGLAAGGKLIQDIYRDSNPSTIWNTSAAQIVNVHFLDPFSCEKVTHIVPPPPPVDGAEYIKKGLPFFVVDEQVDNRVDGGDFNDVKSISTINAEKGITAEPSFDPNKPTIIRPCDHQFCNICIKKLEISRSSGDEGDSCWKCPRCGCDVAHVAGFAAPMNLPGEESLKAKVPVHVLKVEDGRAQFQSIRRMRV</sequence>
<keyword evidence="2" id="KW-0863">Zinc-finger</keyword>
<dbReference type="PROSITE" id="PS00518">
    <property type="entry name" value="ZF_RING_1"/>
    <property type="match status" value="1"/>
</dbReference>
<protein>
    <submittedName>
        <fullName evidence="4">Integral membrane protein</fullName>
    </submittedName>
</protein>
<evidence type="ECO:0000256" key="3">
    <source>
        <dbReference type="ARBA" id="ARBA00022833"/>
    </source>
</evidence>
<organism evidence="5">
    <name type="scientific">Arthroderma gypseum (strain ATCC MYA-4604 / CBS 118893)</name>
    <name type="common">Microsporum gypseum</name>
    <dbReference type="NCBI Taxonomy" id="535722"/>
    <lineage>
        <taxon>Eukaryota</taxon>
        <taxon>Fungi</taxon>
        <taxon>Dikarya</taxon>
        <taxon>Ascomycota</taxon>
        <taxon>Pezizomycotina</taxon>
        <taxon>Eurotiomycetes</taxon>
        <taxon>Eurotiomycetidae</taxon>
        <taxon>Onygenales</taxon>
        <taxon>Arthrodermataceae</taxon>
        <taxon>Nannizzia</taxon>
    </lineage>
</organism>
<proteinExistence type="predicted"/>
<keyword evidence="5" id="KW-1185">Reference proteome</keyword>
<gene>
    <name evidence="4" type="ORF">MGYG_08215</name>
</gene>
<evidence type="ECO:0000256" key="2">
    <source>
        <dbReference type="ARBA" id="ARBA00022771"/>
    </source>
</evidence>
<dbReference type="GeneID" id="10025271"/>
<dbReference type="EMBL" id="DS989829">
    <property type="protein sequence ID" value="EFR05201.1"/>
    <property type="molecule type" value="Genomic_DNA"/>
</dbReference>
<accession>E4V5C7</accession>
<dbReference type="InterPro" id="IPR017907">
    <property type="entry name" value="Znf_RING_CS"/>
</dbReference>
<dbReference type="OrthoDB" id="428577at2759"/>
<dbReference type="SUPFAM" id="SSF57850">
    <property type="entry name" value="RING/U-box"/>
    <property type="match status" value="1"/>
</dbReference>
<name>E4V5C7_ARTGP</name>
<dbReference type="GO" id="GO:0008270">
    <property type="term" value="F:zinc ion binding"/>
    <property type="evidence" value="ECO:0007669"/>
    <property type="project" value="UniProtKB-KW"/>
</dbReference>
<dbReference type="Proteomes" id="UP000002669">
    <property type="component" value="Unassembled WGS sequence"/>
</dbReference>
<reference evidence="5" key="1">
    <citation type="journal article" date="2012" name="MBio">
        <title>Comparative genome analysis of Trichophyton rubrum and related dermatophytes reveals candidate genes involved in infection.</title>
        <authorList>
            <person name="Martinez D.A."/>
            <person name="Oliver B.G."/>
            <person name="Graeser Y."/>
            <person name="Goldberg J.M."/>
            <person name="Li W."/>
            <person name="Martinez-Rossi N.M."/>
            <person name="Monod M."/>
            <person name="Shelest E."/>
            <person name="Barton R.C."/>
            <person name="Birch E."/>
            <person name="Brakhage A.A."/>
            <person name="Chen Z."/>
            <person name="Gurr S.J."/>
            <person name="Heiman D."/>
            <person name="Heitman J."/>
            <person name="Kosti I."/>
            <person name="Rossi A."/>
            <person name="Saif S."/>
            <person name="Samalova M."/>
            <person name="Saunders C.W."/>
            <person name="Shea T."/>
            <person name="Summerbell R.C."/>
            <person name="Xu J."/>
            <person name="Young S."/>
            <person name="Zeng Q."/>
            <person name="Birren B.W."/>
            <person name="Cuomo C.A."/>
            <person name="White T.C."/>
        </authorList>
    </citation>
    <scope>NUCLEOTIDE SEQUENCE [LARGE SCALE GENOMIC DNA]</scope>
    <source>
        <strain evidence="5">ATCC MYA-4604 / CBS 118893</strain>
    </source>
</reference>
<keyword evidence="3" id="KW-0862">Zinc</keyword>
<evidence type="ECO:0000313" key="5">
    <source>
        <dbReference type="Proteomes" id="UP000002669"/>
    </source>
</evidence>
<keyword evidence="1" id="KW-0479">Metal-binding</keyword>
<dbReference type="STRING" id="535722.E4V5C7"/>
<dbReference type="HOGENOM" id="CLU_027438_1_1_1"/>
<dbReference type="AlphaFoldDB" id="E4V5C7"/>
<dbReference type="RefSeq" id="XP_003170036.1">
    <property type="nucleotide sequence ID" value="XM_003169988.1"/>
</dbReference>
<dbReference type="InParanoid" id="E4V5C7"/>
<evidence type="ECO:0000256" key="1">
    <source>
        <dbReference type="ARBA" id="ARBA00022723"/>
    </source>
</evidence>